<dbReference type="EMBL" id="JAAALK010000080">
    <property type="protein sequence ID" value="KAG8095506.1"/>
    <property type="molecule type" value="Genomic_DNA"/>
</dbReference>
<organism evidence="1 2">
    <name type="scientific">Zizania palustris</name>
    <name type="common">Northern wild rice</name>
    <dbReference type="NCBI Taxonomy" id="103762"/>
    <lineage>
        <taxon>Eukaryota</taxon>
        <taxon>Viridiplantae</taxon>
        <taxon>Streptophyta</taxon>
        <taxon>Embryophyta</taxon>
        <taxon>Tracheophyta</taxon>
        <taxon>Spermatophyta</taxon>
        <taxon>Magnoliopsida</taxon>
        <taxon>Liliopsida</taxon>
        <taxon>Poales</taxon>
        <taxon>Poaceae</taxon>
        <taxon>BOP clade</taxon>
        <taxon>Oryzoideae</taxon>
        <taxon>Oryzeae</taxon>
        <taxon>Zizaniinae</taxon>
        <taxon>Zizania</taxon>
    </lineage>
</organism>
<dbReference type="OrthoDB" id="1600564at2759"/>
<dbReference type="PANTHER" id="PTHR45642:SF17">
    <property type="entry name" value="GDSL-LIKE LIPASE_ACYLHYDROLASE FAMILY PROTEIN, EXPRESSED"/>
    <property type="match status" value="1"/>
</dbReference>
<dbReference type="GO" id="GO:0016788">
    <property type="term" value="F:hydrolase activity, acting on ester bonds"/>
    <property type="evidence" value="ECO:0007669"/>
    <property type="project" value="InterPro"/>
</dbReference>
<comment type="caution">
    <text evidence="1">The sequence shown here is derived from an EMBL/GenBank/DDBJ whole genome shotgun (WGS) entry which is preliminary data.</text>
</comment>
<reference evidence="1" key="1">
    <citation type="journal article" date="2021" name="bioRxiv">
        <title>Whole Genome Assembly and Annotation of Northern Wild Rice, Zizania palustris L., Supports a Whole Genome Duplication in the Zizania Genus.</title>
        <authorList>
            <person name="Haas M."/>
            <person name="Kono T."/>
            <person name="Macchietto M."/>
            <person name="Millas R."/>
            <person name="McGilp L."/>
            <person name="Shao M."/>
            <person name="Duquette J."/>
            <person name="Hirsch C.N."/>
            <person name="Kimball J."/>
        </authorList>
    </citation>
    <scope>NUCLEOTIDE SEQUENCE</scope>
    <source>
        <tissue evidence="1">Fresh leaf tissue</tissue>
    </source>
</reference>
<dbReference type="InterPro" id="IPR001087">
    <property type="entry name" value="GDSL"/>
</dbReference>
<dbReference type="Pfam" id="PF00657">
    <property type="entry name" value="Lipase_GDSL"/>
    <property type="match status" value="1"/>
</dbReference>
<keyword evidence="2" id="KW-1185">Reference proteome</keyword>
<gene>
    <name evidence="1" type="ORF">GUJ93_ZPchr0012g21964</name>
</gene>
<protein>
    <submittedName>
        <fullName evidence="1">Uncharacterized protein</fullName>
    </submittedName>
</protein>
<dbReference type="InterPro" id="IPR050592">
    <property type="entry name" value="GDSL_lipolytic_enzyme"/>
</dbReference>
<proteinExistence type="predicted"/>
<evidence type="ECO:0000313" key="1">
    <source>
        <dbReference type="EMBL" id="KAG8095506.1"/>
    </source>
</evidence>
<dbReference type="Proteomes" id="UP000729402">
    <property type="component" value="Unassembled WGS sequence"/>
</dbReference>
<dbReference type="AlphaFoldDB" id="A0A8J5WRV2"/>
<dbReference type="PANTHER" id="PTHR45642">
    <property type="entry name" value="GDSL ESTERASE/LIPASE EXL3"/>
    <property type="match status" value="1"/>
</dbReference>
<name>A0A8J5WRV2_ZIZPA</name>
<evidence type="ECO:0000313" key="2">
    <source>
        <dbReference type="Proteomes" id="UP000729402"/>
    </source>
</evidence>
<accession>A0A8J5WRV2</accession>
<sequence length="214" mass="23870">MSAMTVERQLQLFKEYKAKVGGVPEKTLYMLCWGTNDVVQHFTIADGKTEPQYSDFMVQRASSTIQALVDLGARLVAVVGAPPVGCVPAQRIIAGGVRRQCATNRNQVALLFNRKLSQEINRLNGKFPGVKIVYIDLYSIVSDVMHRYKALGFKNGRDACCGYIGLAASVLCNFASPLCSDPPQYVFWDSYHPTERAYKLMVDEVVDRYLGFLK</sequence>
<reference evidence="1" key="2">
    <citation type="submission" date="2021-02" db="EMBL/GenBank/DDBJ databases">
        <authorList>
            <person name="Kimball J.A."/>
            <person name="Haas M.W."/>
            <person name="Macchietto M."/>
            <person name="Kono T."/>
            <person name="Duquette J."/>
            <person name="Shao M."/>
        </authorList>
    </citation>
    <scope>NUCLEOTIDE SEQUENCE</scope>
    <source>
        <tissue evidence="1">Fresh leaf tissue</tissue>
    </source>
</reference>